<dbReference type="InterPro" id="IPR051262">
    <property type="entry name" value="SMP-30/CGR1_Lactonase"/>
</dbReference>
<gene>
    <name evidence="2" type="ORF">ACFQ34_06155</name>
</gene>
<dbReference type="PANTHER" id="PTHR47572:SF5">
    <property type="entry name" value="BLR2277 PROTEIN"/>
    <property type="match status" value="1"/>
</dbReference>
<comment type="caution">
    <text evidence="2">The sequence shown here is derived from an EMBL/GenBank/DDBJ whole genome shotgun (WGS) entry which is preliminary data.</text>
</comment>
<dbReference type="InterPro" id="IPR011042">
    <property type="entry name" value="6-blade_b-propeller_TolB-like"/>
</dbReference>
<dbReference type="Proteomes" id="UP001597182">
    <property type="component" value="Unassembled WGS sequence"/>
</dbReference>
<evidence type="ECO:0000313" key="3">
    <source>
        <dbReference type="Proteomes" id="UP001597182"/>
    </source>
</evidence>
<dbReference type="InterPro" id="IPR005511">
    <property type="entry name" value="SMP-30"/>
</dbReference>
<name>A0ABW3VCR2_9PSEU</name>
<dbReference type="InterPro" id="IPR013658">
    <property type="entry name" value="SGL"/>
</dbReference>
<keyword evidence="3" id="KW-1185">Reference proteome</keyword>
<proteinExistence type="predicted"/>
<dbReference type="SUPFAM" id="SSF63829">
    <property type="entry name" value="Calcium-dependent phosphotriesterase"/>
    <property type="match status" value="1"/>
</dbReference>
<dbReference type="PANTHER" id="PTHR47572">
    <property type="entry name" value="LIPOPROTEIN-RELATED"/>
    <property type="match status" value="1"/>
</dbReference>
<protein>
    <submittedName>
        <fullName evidence="2">SMP-30/gluconolactonase/LRE family protein</fullName>
    </submittedName>
</protein>
<sequence>MRSGAPEVDDDLTYEVATDGLEFPEGPIAMDDGSVVVVEIKGGRLTRVAPDGTRTTVAECGGGPNGAAVGPDGAFYVCNNGGSTWTTRNGRAVPGVQGEDYVGGSIQRVTADGEVTDLYTHVDGHRLRGPNDIVFDDQGGFWFTDMGKIRPRELDHGGLYYATADGSSIVEAVYPMMQANGVGLAPDGRTVYVAETTPGRLWAFDLDGPGRIRRDPATRNGGRLLYGFPGMRWLDSLAVDADGNVCVATLQAGEINVVSPGGELLATRVPPGGDTAITNICFGGPDLRTAWITASGTGVLWRTTWDRPGLRPAYSA</sequence>
<organism evidence="2 3">
    <name type="scientific">Pseudonocardia benzenivorans</name>
    <dbReference type="NCBI Taxonomy" id="228005"/>
    <lineage>
        <taxon>Bacteria</taxon>
        <taxon>Bacillati</taxon>
        <taxon>Actinomycetota</taxon>
        <taxon>Actinomycetes</taxon>
        <taxon>Pseudonocardiales</taxon>
        <taxon>Pseudonocardiaceae</taxon>
        <taxon>Pseudonocardia</taxon>
    </lineage>
</organism>
<evidence type="ECO:0000259" key="1">
    <source>
        <dbReference type="Pfam" id="PF08450"/>
    </source>
</evidence>
<dbReference type="Gene3D" id="2.120.10.30">
    <property type="entry name" value="TolB, C-terminal domain"/>
    <property type="match status" value="1"/>
</dbReference>
<feature type="domain" description="SMP-30/Gluconolactonase/LRE-like region" evidence="1">
    <location>
        <begin position="23"/>
        <end position="295"/>
    </location>
</feature>
<reference evidence="3" key="1">
    <citation type="journal article" date="2019" name="Int. J. Syst. Evol. Microbiol.">
        <title>The Global Catalogue of Microorganisms (GCM) 10K type strain sequencing project: providing services to taxonomists for standard genome sequencing and annotation.</title>
        <authorList>
            <consortium name="The Broad Institute Genomics Platform"/>
            <consortium name="The Broad Institute Genome Sequencing Center for Infectious Disease"/>
            <person name="Wu L."/>
            <person name="Ma J."/>
        </authorList>
    </citation>
    <scope>NUCLEOTIDE SEQUENCE [LARGE SCALE GENOMIC DNA]</scope>
    <source>
        <strain evidence="3">CCUG 49018</strain>
    </source>
</reference>
<dbReference type="RefSeq" id="WP_013674809.1">
    <property type="nucleotide sequence ID" value="NZ_BAABKS010000079.1"/>
</dbReference>
<dbReference type="EMBL" id="JBHTMB010000042">
    <property type="protein sequence ID" value="MFD1232862.1"/>
    <property type="molecule type" value="Genomic_DNA"/>
</dbReference>
<evidence type="ECO:0000313" key="2">
    <source>
        <dbReference type="EMBL" id="MFD1232862.1"/>
    </source>
</evidence>
<accession>A0ABW3VCR2</accession>
<dbReference type="PRINTS" id="PR01790">
    <property type="entry name" value="SMP30FAMILY"/>
</dbReference>
<dbReference type="Pfam" id="PF08450">
    <property type="entry name" value="SGL"/>
    <property type="match status" value="1"/>
</dbReference>